<accession>A0A6L2MYE7</accession>
<organism evidence="1">
    <name type="scientific">Tanacetum cinerariifolium</name>
    <name type="common">Dalmatian daisy</name>
    <name type="synonym">Chrysanthemum cinerariifolium</name>
    <dbReference type="NCBI Taxonomy" id="118510"/>
    <lineage>
        <taxon>Eukaryota</taxon>
        <taxon>Viridiplantae</taxon>
        <taxon>Streptophyta</taxon>
        <taxon>Embryophyta</taxon>
        <taxon>Tracheophyta</taxon>
        <taxon>Spermatophyta</taxon>
        <taxon>Magnoliopsida</taxon>
        <taxon>eudicotyledons</taxon>
        <taxon>Gunneridae</taxon>
        <taxon>Pentapetalae</taxon>
        <taxon>asterids</taxon>
        <taxon>campanulids</taxon>
        <taxon>Asterales</taxon>
        <taxon>Asteraceae</taxon>
        <taxon>Asteroideae</taxon>
        <taxon>Anthemideae</taxon>
        <taxon>Anthemidinae</taxon>
        <taxon>Tanacetum</taxon>
    </lineage>
</organism>
<proteinExistence type="predicted"/>
<reference evidence="1" key="1">
    <citation type="journal article" date="2019" name="Sci. Rep.">
        <title>Draft genome of Tanacetum cinerariifolium, the natural source of mosquito coil.</title>
        <authorList>
            <person name="Yamashiro T."/>
            <person name="Shiraishi A."/>
            <person name="Satake H."/>
            <person name="Nakayama K."/>
        </authorList>
    </citation>
    <scope>NUCLEOTIDE SEQUENCE</scope>
</reference>
<evidence type="ECO:0000313" key="1">
    <source>
        <dbReference type="EMBL" id="GEU77872.1"/>
    </source>
</evidence>
<comment type="caution">
    <text evidence="1">The sequence shown here is derived from an EMBL/GenBank/DDBJ whole genome shotgun (WGS) entry which is preliminary data.</text>
</comment>
<evidence type="ECO:0008006" key="2">
    <source>
        <dbReference type="Google" id="ProtNLM"/>
    </source>
</evidence>
<sequence>MATLANKAILSGADNRPPMLEKEMYDSWKNIMELYMLNRQHGRMILEFVEIGPFIFPLIEENRVTRPKKYSELSPMEAIHADCDIKATNIILQGPPPVVYALYGSPYQSQQYSHNQSSTPLSITYPSNDFQASVYRNVYSSSSSIPQVEYAPSVNQQPKFSQLDSGLIVLVFQKGETNLFSCWYFKNIHFRSKWKQLWETKDCYNCKGEGHMSKQSTKPKRKRDDSWFKDKVLLVQAQSNGQIPHEEELAFLADPGITEARATQTVITYDAAYQANDLDAYDSNCDEINTAKVTLMANLSHYGLDDLAEKAQQLELKLYDGNVIEKTNAIVIRDFEETLMLAEESRSKMLLKQKDPKMSEKKFNTTPINYAVLNQLSQDFKTRFVPQTESSAEQAFWSQNSMNSP</sequence>
<dbReference type="EMBL" id="BKCJ010007560">
    <property type="protein sequence ID" value="GEU77872.1"/>
    <property type="molecule type" value="Genomic_DNA"/>
</dbReference>
<dbReference type="AlphaFoldDB" id="A0A6L2MYE7"/>
<name>A0A6L2MYE7_TANCI</name>
<gene>
    <name evidence="1" type="ORF">Tci_049850</name>
</gene>
<protein>
    <recommendedName>
        <fullName evidence="2">Integrase, catalytic region, zinc finger, CCHC-type, peptidase aspartic, catalytic</fullName>
    </recommendedName>
</protein>